<dbReference type="eggNOG" id="ENOG5030NTV">
    <property type="taxonomic scope" value="Bacteria"/>
</dbReference>
<dbReference type="RefSeq" id="WP_006608600.1">
    <property type="nucleotide sequence ID" value="NZ_AFXA01000009.1"/>
</dbReference>
<evidence type="ECO:0008006" key="4">
    <source>
        <dbReference type="Google" id="ProtNLM"/>
    </source>
</evidence>
<dbReference type="PROSITE" id="PS51257">
    <property type="entry name" value="PROKAR_LIPOPROTEIN"/>
    <property type="match status" value="1"/>
</dbReference>
<organism evidence="2 3">
    <name type="scientific">Mycoplasmopsis columbina SF7</name>
    <dbReference type="NCBI Taxonomy" id="1037410"/>
    <lineage>
        <taxon>Bacteria</taxon>
        <taxon>Bacillati</taxon>
        <taxon>Mycoplasmatota</taxon>
        <taxon>Mycoplasmoidales</taxon>
        <taxon>Metamycoplasmataceae</taxon>
        <taxon>Mycoplasmopsis</taxon>
    </lineage>
</organism>
<evidence type="ECO:0000256" key="1">
    <source>
        <dbReference type="SAM" id="SignalP"/>
    </source>
</evidence>
<evidence type="ECO:0000313" key="2">
    <source>
        <dbReference type="EMBL" id="EGV00329.1"/>
    </source>
</evidence>
<name>F9UJY3_9BACT</name>
<feature type="signal peptide" evidence="1">
    <location>
        <begin position="1"/>
        <end position="25"/>
    </location>
</feature>
<comment type="caution">
    <text evidence="2">The sequence shown here is derived from an EMBL/GenBank/DDBJ whole genome shotgun (WGS) entry which is preliminary data.</text>
</comment>
<keyword evidence="3" id="KW-1185">Reference proteome</keyword>
<keyword evidence="1" id="KW-0732">Signal</keyword>
<accession>F9UJY3</accession>
<reference evidence="2 3" key="1">
    <citation type="journal article" date="2013" name="Genome Announc.">
        <title>Genome Sequence of Mycoplasma columbinum Strain SF7.</title>
        <authorList>
            <person name="Guo Z."/>
            <person name="Xu X."/>
            <person name="Zheng Q."/>
            <person name="Li T."/>
            <person name="Kuang S."/>
            <person name="Zhang Z."/>
            <person name="Chen Y."/>
            <person name="Lu X."/>
            <person name="Zhou R."/>
            <person name="Bi D."/>
            <person name="Jin H."/>
        </authorList>
    </citation>
    <scope>NUCLEOTIDE SEQUENCE [LARGE SCALE GENOMIC DNA]</scope>
    <source>
        <strain evidence="2 3">SF7</strain>
    </source>
</reference>
<dbReference type="AlphaFoldDB" id="F9UJY3"/>
<sequence length="453" mass="52685">MKKNLKKLLWTFALSATSLAPIATSACFVTINPELSKIADLAVNIGIRKTTPYEQINKDALEGQKNLSDVILNKSQYLRYDQNFFSLNWQSKSLNDNTIKGLTLPEEALDVLAHHFINSPLNYFVLENYNKIFTTENKILKFNGINNFYRTYDRIPLVFLSRFNKIFAKDAQTLDIKTKFLNLFNEMMGHGLKVNLNQESGIQIAMPSIFLLQQASVDFKNSSTQTAHLFTEKIPTDSEKYNEFIENPATFFNNPENEKYDGIKYWEREEAKGNPFARENVNTLKRLKRRWINEYGAQPQEVAKLIAYLLYFNDIKNVQIGLAYSRIEKKLVHFLELQNEQGQWEFYDIMKFYELYNNLKDQENFAGLTIEQFKPYTKDIFVNDWTFKPTLLFAGAEVNADNTTLYAEALRNPKIKYSVENNQIAKEYRPKSGGNDANVVKLLTLLEKYSNYK</sequence>
<protein>
    <recommendedName>
        <fullName evidence="4">Lipoprotein</fullName>
    </recommendedName>
</protein>
<gene>
    <name evidence="2" type="ORF">MCSF7_00949</name>
</gene>
<evidence type="ECO:0000313" key="3">
    <source>
        <dbReference type="Proteomes" id="UP000004978"/>
    </source>
</evidence>
<proteinExistence type="predicted"/>
<dbReference type="EMBL" id="AFXA01000009">
    <property type="protein sequence ID" value="EGV00329.1"/>
    <property type="molecule type" value="Genomic_DNA"/>
</dbReference>
<dbReference type="Proteomes" id="UP000004978">
    <property type="component" value="Unassembled WGS sequence"/>
</dbReference>
<feature type="chain" id="PRO_5003387993" description="Lipoprotein" evidence="1">
    <location>
        <begin position="26"/>
        <end position="453"/>
    </location>
</feature>
<dbReference type="STRING" id="1037410.MCSF7_00949"/>